<dbReference type="PANTHER" id="PTHR42687">
    <property type="entry name" value="L-THREONINE 3-DEHYDROGENASE"/>
    <property type="match status" value="1"/>
</dbReference>
<dbReference type="Proteomes" id="UP000035681">
    <property type="component" value="Unplaced"/>
</dbReference>
<dbReference type="Gene3D" id="3.40.50.720">
    <property type="entry name" value="NAD(P)-binding Rossmann-like Domain"/>
    <property type="match status" value="1"/>
</dbReference>
<dbReference type="WBParaSite" id="SSTP_0001193700.1">
    <property type="protein sequence ID" value="SSTP_0001193700.1"/>
    <property type="gene ID" value="SSTP_0001193700"/>
</dbReference>
<evidence type="ECO:0000256" key="6">
    <source>
        <dbReference type="ARBA" id="ARBA00069940"/>
    </source>
</evidence>
<keyword evidence="8" id="KW-1185">Reference proteome</keyword>
<evidence type="ECO:0000256" key="1">
    <source>
        <dbReference type="ARBA" id="ARBA00007637"/>
    </source>
</evidence>
<dbReference type="WBParaSite" id="TCONS_00000688.p1">
    <property type="protein sequence ID" value="TCONS_00000688.p1"/>
    <property type="gene ID" value="XLOC_000666"/>
</dbReference>
<evidence type="ECO:0000256" key="4">
    <source>
        <dbReference type="ARBA" id="ARBA00060557"/>
    </source>
</evidence>
<dbReference type="InterPro" id="IPR051225">
    <property type="entry name" value="NAD(P)_epim/dehydratase"/>
</dbReference>
<comment type="catalytic activity">
    <reaction evidence="2">
        <text>L-threonine + NAD(+) = (2S)-2-amino-3-oxobutanoate + NADH + H(+)</text>
        <dbReference type="Rhea" id="RHEA:13161"/>
        <dbReference type="ChEBI" id="CHEBI:15378"/>
        <dbReference type="ChEBI" id="CHEBI:57540"/>
        <dbReference type="ChEBI" id="CHEBI:57926"/>
        <dbReference type="ChEBI" id="CHEBI:57945"/>
        <dbReference type="ChEBI" id="CHEBI:78948"/>
        <dbReference type="EC" id="1.1.1.103"/>
    </reaction>
</comment>
<dbReference type="SUPFAM" id="SSF51735">
    <property type="entry name" value="NAD(P)-binding Rossmann-fold domains"/>
    <property type="match status" value="1"/>
</dbReference>
<dbReference type="InterPro" id="IPR001509">
    <property type="entry name" value="Epimerase_deHydtase"/>
</dbReference>
<evidence type="ECO:0000256" key="3">
    <source>
        <dbReference type="ARBA" id="ARBA00059023"/>
    </source>
</evidence>
<name>A0A0K0ER54_STRER</name>
<protein>
    <recommendedName>
        <fullName evidence="6">L-threonine 3-dehydrogenase, mitochondrial</fullName>
        <ecNumber evidence="5">1.1.1.103</ecNumber>
    </recommendedName>
</protein>
<evidence type="ECO:0000256" key="2">
    <source>
        <dbReference type="ARBA" id="ARBA00050613"/>
    </source>
</evidence>
<comment type="pathway">
    <text evidence="4">Amino-acid degradation; L-threonine degradation via oxydo-reductase pathway; glycine from L-threonine: step 1/2.</text>
</comment>
<evidence type="ECO:0000259" key="7">
    <source>
        <dbReference type="Pfam" id="PF01370"/>
    </source>
</evidence>
<comment type="function">
    <text evidence="3">Catalyzes the NAD(+)-dependent oxidation of L-threonine to 2-amino-3-ketobutyrate, mediating L-threonine catabolism.</text>
</comment>
<accession>A0A0K0ER54</accession>
<sequence length="355" mass="39790">MNSIIFKKNYSLLTGQLKSLVQIKNCTDTGKRILITGGLGQLGKNLATILRDIYGHNNIILSDVNKLGYENRHLAPFQYLNIIDKNSIEEAVVNNEIDTIIHFSALLSAIGEQNVPLALQVNGTGVQNVLEVARTHKLQVFIPSTIGAFGPTSQLDNTPDLTVQRPRTIYGVTKVYAELLGEYYHEKYGVDFRSLRFPGIISAAKPGGGTTDYAIKIFFDAIKYGKHTCYLKPDTKLPMMYDDDCMTSVVMFLAAPKEKLSLRTYNVTGFSFTPNEIASEIQKIMPNFEIDYKICPTRQSIAETWPRSLNDSLAKNDWQWKAQFNLKDTVKIMFDLVGKQINGDINISTQTTLSQ</sequence>
<dbReference type="EC" id="1.1.1.103" evidence="5"/>
<feature type="domain" description="NAD-dependent epimerase/dehydratase" evidence="7">
    <location>
        <begin position="33"/>
        <end position="267"/>
    </location>
</feature>
<dbReference type="InterPro" id="IPR036291">
    <property type="entry name" value="NAD(P)-bd_dom_sf"/>
</dbReference>
<evidence type="ECO:0000256" key="5">
    <source>
        <dbReference type="ARBA" id="ARBA00066604"/>
    </source>
</evidence>
<dbReference type="STRING" id="6248.A0A0K0ER54"/>
<dbReference type="GO" id="GO:0006567">
    <property type="term" value="P:L-threonine catabolic process"/>
    <property type="evidence" value="ECO:0007669"/>
    <property type="project" value="TreeGrafter"/>
</dbReference>
<dbReference type="Pfam" id="PF01370">
    <property type="entry name" value="Epimerase"/>
    <property type="match status" value="1"/>
</dbReference>
<proteinExistence type="inferred from homology"/>
<organism evidence="9">
    <name type="scientific">Strongyloides stercoralis</name>
    <name type="common">Threadworm</name>
    <dbReference type="NCBI Taxonomy" id="6248"/>
    <lineage>
        <taxon>Eukaryota</taxon>
        <taxon>Metazoa</taxon>
        <taxon>Ecdysozoa</taxon>
        <taxon>Nematoda</taxon>
        <taxon>Chromadorea</taxon>
        <taxon>Rhabditida</taxon>
        <taxon>Tylenchina</taxon>
        <taxon>Panagrolaimomorpha</taxon>
        <taxon>Strongyloidoidea</taxon>
        <taxon>Strongyloididae</taxon>
        <taxon>Strongyloides</taxon>
    </lineage>
</organism>
<evidence type="ECO:0000313" key="8">
    <source>
        <dbReference type="Proteomes" id="UP000035681"/>
    </source>
</evidence>
<dbReference type="GO" id="GO:0008743">
    <property type="term" value="F:L-threonine 3-dehydrogenase activity"/>
    <property type="evidence" value="ECO:0007669"/>
    <property type="project" value="UniProtKB-EC"/>
</dbReference>
<dbReference type="AlphaFoldDB" id="A0A0K0ER54"/>
<comment type="similarity">
    <text evidence="1">Belongs to the NAD(P)-dependent epimerase/dehydratase family.</text>
</comment>
<reference evidence="9" key="1">
    <citation type="submission" date="2015-08" db="UniProtKB">
        <authorList>
            <consortium name="WormBaseParasite"/>
        </authorList>
    </citation>
    <scope>IDENTIFICATION</scope>
</reference>
<evidence type="ECO:0000313" key="9">
    <source>
        <dbReference type="WBParaSite" id="SSTP_0001193700.1"/>
    </source>
</evidence>
<dbReference type="PANTHER" id="PTHR42687:SF1">
    <property type="entry name" value="L-THREONINE 3-DEHYDROGENASE, MITOCHONDRIAL"/>
    <property type="match status" value="1"/>
</dbReference>
<dbReference type="FunFam" id="3.40.50.720:FF:000077">
    <property type="entry name" value="L-threonine 3-dehydrogenase, mitochondrial"/>
    <property type="match status" value="1"/>
</dbReference>